<evidence type="ECO:0000256" key="5">
    <source>
        <dbReference type="ARBA" id="ARBA00022989"/>
    </source>
</evidence>
<dbReference type="PROSITE" id="PS50850">
    <property type="entry name" value="MFS"/>
    <property type="match status" value="1"/>
</dbReference>
<evidence type="ECO:0000256" key="6">
    <source>
        <dbReference type="ARBA" id="ARBA00023136"/>
    </source>
</evidence>
<dbReference type="GO" id="GO:0005886">
    <property type="term" value="C:plasma membrane"/>
    <property type="evidence" value="ECO:0007669"/>
    <property type="project" value="EnsemblFungi"/>
</dbReference>
<proteinExistence type="inferred from homology"/>
<dbReference type="CDD" id="cd17476">
    <property type="entry name" value="MFS_Amf1_MDR_like"/>
    <property type="match status" value="1"/>
</dbReference>
<dbReference type="GO" id="GO:0008519">
    <property type="term" value="F:ammonium channel activity"/>
    <property type="evidence" value="ECO:0007669"/>
    <property type="project" value="EnsemblFungi"/>
</dbReference>
<feature type="transmembrane region" description="Helical" evidence="7">
    <location>
        <begin position="94"/>
        <end position="114"/>
    </location>
</feature>
<feature type="transmembrane region" description="Helical" evidence="7">
    <location>
        <begin position="382"/>
        <end position="408"/>
    </location>
</feature>
<dbReference type="InterPro" id="IPR011701">
    <property type="entry name" value="MFS"/>
</dbReference>
<dbReference type="EMBL" id="FJOG01000006">
    <property type="protein sequence ID" value="CZR55122.1"/>
    <property type="molecule type" value="Genomic_DNA"/>
</dbReference>
<feature type="transmembrane region" description="Helical" evidence="7">
    <location>
        <begin position="66"/>
        <end position="82"/>
    </location>
</feature>
<keyword evidence="5 7" id="KW-1133">Transmembrane helix</keyword>
<feature type="transmembrane region" description="Helical" evidence="7">
    <location>
        <begin position="329"/>
        <end position="350"/>
    </location>
</feature>
<feature type="transmembrane region" description="Helical" evidence="7">
    <location>
        <begin position="420"/>
        <end position="440"/>
    </location>
</feature>
<dbReference type="Gene3D" id="1.20.1250.20">
    <property type="entry name" value="MFS general substrate transporter like domains"/>
    <property type="match status" value="2"/>
</dbReference>
<dbReference type="InterPro" id="IPR036259">
    <property type="entry name" value="MFS_trans_sf"/>
</dbReference>
<feature type="transmembrane region" description="Helical" evidence="7">
    <location>
        <begin position="460"/>
        <end position="480"/>
    </location>
</feature>
<dbReference type="SUPFAM" id="SSF103473">
    <property type="entry name" value="MFS general substrate transporter"/>
    <property type="match status" value="1"/>
</dbReference>
<evidence type="ECO:0000256" key="4">
    <source>
        <dbReference type="ARBA" id="ARBA00022692"/>
    </source>
</evidence>
<sequence>MKEETPSLYPTQSRVEPPKSLLREICFVGILSIAQLMTQASLGQAIAPLHIIGGSFGTSNPGDLSWFPAAYSLTVGTFILIAGRLGDLYGHKRFFIVGFIWYGLWSLLAGFSVFSRSAIFFDICRAFQGIGPAFLLPNALAILGRTYQQGRRKEMVFSIFGATAPSGFLVGAVFSSIFSQFVWWPWAFWVMGMICFVLAVAGYFAIPHTPAPKFEDDGTSTFARIDGLGAISGISALVLINFAWNQGPNAGWSTPYVYVLLIVGFIFIGVFGFVESRARFPLVPLDALTKDTAFVLGCVAAGWSSFGIWVFYLWQFLEELRGQSPLLCAAQFTPCAISGLAAALTTGVVLHKLGPRIVMMISMLAFTVGAILLATAPVGQIYWAQIFVSIVVMPWGMDMSFPASTILLSDHMHHDHQGVAASLVNTVVNYSVSIGLGFAGTVESQVNHGGRDLLKGYRGAWYMEIGLASLGLGISFVYGLTQLKGKRRDEEKTDVSGA</sequence>
<protein>
    <submittedName>
        <fullName evidence="9">Probable Drug resistance protein YOR378W</fullName>
    </submittedName>
</protein>
<name>A0A1L7WQS9_9HELO</name>
<dbReference type="AlphaFoldDB" id="A0A1L7WQS9"/>
<feature type="domain" description="Major facilitator superfamily (MFS) profile" evidence="8">
    <location>
        <begin position="27"/>
        <end position="483"/>
    </location>
</feature>
<evidence type="ECO:0000259" key="8">
    <source>
        <dbReference type="PROSITE" id="PS50850"/>
    </source>
</evidence>
<accession>A0A1L7WQS9</accession>
<comment type="similarity">
    <text evidence="2">Belongs to the major facilitator superfamily.</text>
</comment>
<reference evidence="9 10" key="1">
    <citation type="submission" date="2016-03" db="EMBL/GenBank/DDBJ databases">
        <authorList>
            <person name="Ploux O."/>
        </authorList>
    </citation>
    <scope>NUCLEOTIDE SEQUENCE [LARGE SCALE GENOMIC DNA]</scope>
    <source>
        <strain evidence="9 10">UAMH 11012</strain>
    </source>
</reference>
<organism evidence="9 10">
    <name type="scientific">Phialocephala subalpina</name>
    <dbReference type="NCBI Taxonomy" id="576137"/>
    <lineage>
        <taxon>Eukaryota</taxon>
        <taxon>Fungi</taxon>
        <taxon>Dikarya</taxon>
        <taxon>Ascomycota</taxon>
        <taxon>Pezizomycotina</taxon>
        <taxon>Leotiomycetes</taxon>
        <taxon>Helotiales</taxon>
        <taxon>Mollisiaceae</taxon>
        <taxon>Phialocephala</taxon>
        <taxon>Phialocephala fortinii species complex</taxon>
    </lineage>
</organism>
<dbReference type="Proteomes" id="UP000184330">
    <property type="component" value="Unassembled WGS sequence"/>
</dbReference>
<keyword evidence="10" id="KW-1185">Reference proteome</keyword>
<evidence type="ECO:0000313" key="9">
    <source>
        <dbReference type="EMBL" id="CZR55122.1"/>
    </source>
</evidence>
<dbReference type="FunFam" id="1.20.1250.20:FF:000294">
    <property type="entry name" value="MFS transporter of unkown specificity"/>
    <property type="match status" value="1"/>
</dbReference>
<feature type="transmembrane region" description="Helical" evidence="7">
    <location>
        <begin position="256"/>
        <end position="274"/>
    </location>
</feature>
<feature type="transmembrane region" description="Helical" evidence="7">
    <location>
        <begin position="357"/>
        <end position="376"/>
    </location>
</feature>
<feature type="transmembrane region" description="Helical" evidence="7">
    <location>
        <begin position="156"/>
        <end position="177"/>
    </location>
</feature>
<feature type="transmembrane region" description="Helical" evidence="7">
    <location>
        <begin position="126"/>
        <end position="144"/>
    </location>
</feature>
<evidence type="ECO:0000256" key="1">
    <source>
        <dbReference type="ARBA" id="ARBA00004141"/>
    </source>
</evidence>
<evidence type="ECO:0000256" key="7">
    <source>
        <dbReference type="SAM" id="Phobius"/>
    </source>
</evidence>
<feature type="transmembrane region" description="Helical" evidence="7">
    <location>
        <begin position="294"/>
        <end position="317"/>
    </location>
</feature>
<gene>
    <name evidence="9" type="ORF">PAC_05008</name>
</gene>
<evidence type="ECO:0000313" key="10">
    <source>
        <dbReference type="Proteomes" id="UP000184330"/>
    </source>
</evidence>
<dbReference type="PANTHER" id="PTHR42718:SF1">
    <property type="entry name" value="LOW AFFINITY AMMONIUM TRANSPORTER"/>
    <property type="match status" value="1"/>
</dbReference>
<comment type="subcellular location">
    <subcellularLocation>
        <location evidence="1">Membrane</location>
        <topology evidence="1">Multi-pass membrane protein</topology>
    </subcellularLocation>
</comment>
<dbReference type="Pfam" id="PF07690">
    <property type="entry name" value="MFS_1"/>
    <property type="match status" value="1"/>
</dbReference>
<keyword evidence="3" id="KW-0813">Transport</keyword>
<keyword evidence="4 7" id="KW-0812">Transmembrane</keyword>
<dbReference type="OrthoDB" id="2428527at2759"/>
<keyword evidence="6 7" id="KW-0472">Membrane</keyword>
<feature type="transmembrane region" description="Helical" evidence="7">
    <location>
        <begin position="227"/>
        <end position="244"/>
    </location>
</feature>
<feature type="transmembrane region" description="Helical" evidence="7">
    <location>
        <begin position="183"/>
        <end position="206"/>
    </location>
</feature>
<dbReference type="PANTHER" id="PTHR42718">
    <property type="entry name" value="MAJOR FACILITATOR SUPERFAMILY MULTIDRUG TRANSPORTER MFSC"/>
    <property type="match status" value="1"/>
</dbReference>
<evidence type="ECO:0000256" key="3">
    <source>
        <dbReference type="ARBA" id="ARBA00022448"/>
    </source>
</evidence>
<evidence type="ECO:0000256" key="2">
    <source>
        <dbReference type="ARBA" id="ARBA00008335"/>
    </source>
</evidence>
<dbReference type="FunFam" id="1.20.1250.20:FF:000285">
    <property type="entry name" value="MFS general substrate transporter"/>
    <property type="match status" value="1"/>
</dbReference>
<dbReference type="InterPro" id="IPR020846">
    <property type="entry name" value="MFS_dom"/>
</dbReference>